<dbReference type="EMBL" id="FNTL01000002">
    <property type="protein sequence ID" value="SEB34137.1"/>
    <property type="molecule type" value="Genomic_DNA"/>
</dbReference>
<evidence type="ECO:0008006" key="3">
    <source>
        <dbReference type="Google" id="ProtNLM"/>
    </source>
</evidence>
<organism evidence="1 2">
    <name type="scientific">Rhodococcus jostii</name>
    <dbReference type="NCBI Taxonomy" id="132919"/>
    <lineage>
        <taxon>Bacteria</taxon>
        <taxon>Bacillati</taxon>
        <taxon>Actinomycetota</taxon>
        <taxon>Actinomycetes</taxon>
        <taxon>Mycobacteriales</taxon>
        <taxon>Nocardiaceae</taxon>
        <taxon>Rhodococcus</taxon>
    </lineage>
</organism>
<dbReference type="SUPFAM" id="SSF54909">
    <property type="entry name" value="Dimeric alpha+beta barrel"/>
    <property type="match status" value="2"/>
</dbReference>
<dbReference type="InterPro" id="IPR011008">
    <property type="entry name" value="Dimeric_a/b-barrel"/>
</dbReference>
<proteinExistence type="predicted"/>
<gene>
    <name evidence="1" type="ORF">SAMN04490220_0093</name>
</gene>
<dbReference type="AlphaFoldDB" id="A0A1H4IJA9"/>
<evidence type="ECO:0000313" key="2">
    <source>
        <dbReference type="Proteomes" id="UP000183407"/>
    </source>
</evidence>
<protein>
    <recommendedName>
        <fullName evidence="3">EthD domain-containing protein</fullName>
    </recommendedName>
</protein>
<evidence type="ECO:0000313" key="1">
    <source>
        <dbReference type="EMBL" id="SEB34137.1"/>
    </source>
</evidence>
<name>A0A1H4IJA9_RHOJO</name>
<reference evidence="2" key="1">
    <citation type="submission" date="2016-10" db="EMBL/GenBank/DDBJ databases">
        <authorList>
            <person name="Varghese N."/>
        </authorList>
    </citation>
    <scope>NUCLEOTIDE SEQUENCE [LARGE SCALE GENOMIC DNA]</scope>
    <source>
        <strain evidence="2">DSM 44719</strain>
    </source>
</reference>
<sequence length="225" mass="25904">MTSGVIFAWSTPVEGHEEEFHTWYDDEHIPSRVSLPGIEAAKRYVNVKPGPTAQFAVRYDVSNIEVFDTPEFKQLRTDPSAETRKVIENTVDFDRFVGEEIISQGNTWHAIDPTLMYVVTFSVPEDYWNEFEAWYATEHLPIMLAEPLWAGCQIYRCLDSDRSSGAPGKDGQESWTHVAFHSLRSEDALQSPARERARATAWRERLSHHAWHRASVRHVFEPLSQ</sequence>
<accession>A0A1H4IJA9</accession>
<dbReference type="Proteomes" id="UP000183407">
    <property type="component" value="Unassembled WGS sequence"/>
</dbReference>